<protein>
    <submittedName>
        <fullName evidence="2">Uncharacterized protein</fullName>
    </submittedName>
</protein>
<dbReference type="EMBL" id="JAAMPC010000015">
    <property type="protein sequence ID" value="KAG2255681.1"/>
    <property type="molecule type" value="Genomic_DNA"/>
</dbReference>
<keyword evidence="3" id="KW-1185">Reference proteome</keyword>
<reference evidence="2 3" key="1">
    <citation type="submission" date="2020-02" db="EMBL/GenBank/DDBJ databases">
        <authorList>
            <person name="Ma Q."/>
            <person name="Huang Y."/>
            <person name="Song X."/>
            <person name="Pei D."/>
        </authorList>
    </citation>
    <scope>NUCLEOTIDE SEQUENCE [LARGE SCALE GENOMIC DNA]</scope>
    <source>
        <strain evidence="2">Sxm20200214</strain>
        <tissue evidence="2">Leaf</tissue>
    </source>
</reference>
<dbReference type="Proteomes" id="UP000886595">
    <property type="component" value="Unassembled WGS sequence"/>
</dbReference>
<evidence type="ECO:0000256" key="1">
    <source>
        <dbReference type="SAM" id="MobiDB-lite"/>
    </source>
</evidence>
<evidence type="ECO:0000313" key="3">
    <source>
        <dbReference type="Proteomes" id="UP000886595"/>
    </source>
</evidence>
<gene>
    <name evidence="2" type="ORF">Bca52824_074975</name>
</gene>
<dbReference type="AlphaFoldDB" id="A0A8X7TXH8"/>
<proteinExistence type="predicted"/>
<organism evidence="2 3">
    <name type="scientific">Brassica carinata</name>
    <name type="common">Ethiopian mustard</name>
    <name type="synonym">Abyssinian cabbage</name>
    <dbReference type="NCBI Taxonomy" id="52824"/>
    <lineage>
        <taxon>Eukaryota</taxon>
        <taxon>Viridiplantae</taxon>
        <taxon>Streptophyta</taxon>
        <taxon>Embryophyta</taxon>
        <taxon>Tracheophyta</taxon>
        <taxon>Spermatophyta</taxon>
        <taxon>Magnoliopsida</taxon>
        <taxon>eudicotyledons</taxon>
        <taxon>Gunneridae</taxon>
        <taxon>Pentapetalae</taxon>
        <taxon>rosids</taxon>
        <taxon>malvids</taxon>
        <taxon>Brassicales</taxon>
        <taxon>Brassicaceae</taxon>
        <taxon>Brassiceae</taxon>
        <taxon>Brassica</taxon>
    </lineage>
</organism>
<evidence type="ECO:0000313" key="2">
    <source>
        <dbReference type="EMBL" id="KAG2255681.1"/>
    </source>
</evidence>
<comment type="caution">
    <text evidence="2">The sequence shown here is derived from an EMBL/GenBank/DDBJ whole genome shotgun (WGS) entry which is preliminary data.</text>
</comment>
<dbReference type="OrthoDB" id="1194593at2759"/>
<accession>A0A8X7TXH8</accession>
<feature type="compositionally biased region" description="Acidic residues" evidence="1">
    <location>
        <begin position="102"/>
        <end position="114"/>
    </location>
</feature>
<sequence>MNTLFFESLFPEDLYQNPTKATDEQPQTTPAPSSSSPSSLDLNQWCSYHKFKAHDTRDCRTSNVELPKLRPNNAKRWSKNKEKKAQKPQDKADTQPKRAEDDKPDEQDEDETCADTEQPRNRRRVQVILTRPSSSSDEEEDATVCDSQEHPAGLKSESSDPSGACDLRNKFKRKLQAGQSTHGSGSDLHTVINKSRAKQPENDHQITFSPDDAAGIHLLHNDPLLVELGIAKYEVAKVLIDTGSSVDLIFLDTLNKMGVGLRDMKPCVT</sequence>
<feature type="region of interest" description="Disordered" evidence="1">
    <location>
        <begin position="55"/>
        <end position="166"/>
    </location>
</feature>
<name>A0A8X7TXH8_BRACI</name>
<feature type="region of interest" description="Disordered" evidence="1">
    <location>
        <begin position="1"/>
        <end position="42"/>
    </location>
</feature>
<feature type="compositionally biased region" description="Polar residues" evidence="1">
    <location>
        <begin position="16"/>
        <end position="31"/>
    </location>
</feature>
<feature type="compositionally biased region" description="Basic and acidic residues" evidence="1">
    <location>
        <begin position="79"/>
        <end position="101"/>
    </location>
</feature>